<reference evidence="6" key="1">
    <citation type="submission" date="2021-01" db="EMBL/GenBank/DDBJ databases">
        <authorList>
            <person name="Corre E."/>
            <person name="Pelletier E."/>
            <person name="Niang G."/>
            <person name="Scheremetjew M."/>
            <person name="Finn R."/>
            <person name="Kale V."/>
            <person name="Holt S."/>
            <person name="Cochrane G."/>
            <person name="Meng A."/>
            <person name="Brown T."/>
            <person name="Cohen L."/>
        </authorList>
    </citation>
    <scope>NUCLEOTIDE SEQUENCE</scope>
    <source>
        <strain evidence="6">SL-175</strain>
    </source>
</reference>
<sequence>MFKRLFGSGGGGGSPKPAGGGGGGGGDGASKTSALSAVEKLKDTLVMLEKREVLLHKKMAAELEKAKEFNRQKNKRAALQCLKKKKLYEQQIENLTNHQLKLEEQVITLEESKTTQEMFSALRSGATAMAHIQKETNIDQVDKVMDDINEQGEKMRAVQEALGQPVGYAADLDEDELDAELAALEAEDLEADLGLGAADPVVVAAVAARPAPAQAAAAVAAPSMPAMPSAPSRPPALPVMPSVPGKSQEDEELEALQAEMELLGA</sequence>
<feature type="region of interest" description="Disordered" evidence="5">
    <location>
        <begin position="1"/>
        <end position="32"/>
    </location>
</feature>
<organism evidence="6">
    <name type="scientific">Mantoniella antarctica</name>
    <dbReference type="NCBI Taxonomy" id="81844"/>
    <lineage>
        <taxon>Eukaryota</taxon>
        <taxon>Viridiplantae</taxon>
        <taxon>Chlorophyta</taxon>
        <taxon>Mamiellophyceae</taxon>
        <taxon>Mamiellales</taxon>
        <taxon>Mamiellaceae</taxon>
        <taxon>Mantoniella</taxon>
    </lineage>
</organism>
<dbReference type="PANTHER" id="PTHR22761:SF10">
    <property type="entry name" value="GH13992P"/>
    <property type="match status" value="1"/>
</dbReference>
<evidence type="ECO:0000256" key="3">
    <source>
        <dbReference type="ARBA" id="ARBA00022753"/>
    </source>
</evidence>
<evidence type="ECO:0000256" key="4">
    <source>
        <dbReference type="SAM" id="Coils"/>
    </source>
</evidence>
<evidence type="ECO:0000256" key="1">
    <source>
        <dbReference type="ARBA" id="ARBA00004177"/>
    </source>
</evidence>
<accession>A0A7S0STR8</accession>
<dbReference type="GO" id="GO:0000815">
    <property type="term" value="C:ESCRT III complex"/>
    <property type="evidence" value="ECO:0007669"/>
    <property type="project" value="TreeGrafter"/>
</dbReference>
<name>A0A7S0STR8_9CHLO</name>
<dbReference type="PANTHER" id="PTHR22761">
    <property type="entry name" value="CHARGED MULTIVESICULAR BODY PROTEIN"/>
    <property type="match status" value="1"/>
</dbReference>
<protein>
    <submittedName>
        <fullName evidence="6">Uncharacterized protein</fullName>
    </submittedName>
</protein>
<dbReference type="InterPro" id="IPR005024">
    <property type="entry name" value="Snf7_fam"/>
</dbReference>
<comment type="similarity">
    <text evidence="2">Belongs to the SNF7 family.</text>
</comment>
<gene>
    <name evidence="6" type="ORF">MANT1106_LOCUS17316</name>
</gene>
<keyword evidence="3" id="KW-0967">Endosome</keyword>
<dbReference type="GO" id="GO:0005771">
    <property type="term" value="C:multivesicular body"/>
    <property type="evidence" value="ECO:0007669"/>
    <property type="project" value="TreeGrafter"/>
</dbReference>
<feature type="compositionally biased region" description="Gly residues" evidence="5">
    <location>
        <begin position="7"/>
        <end position="28"/>
    </location>
</feature>
<proteinExistence type="inferred from homology"/>
<evidence type="ECO:0000313" key="6">
    <source>
        <dbReference type="EMBL" id="CAD8716509.1"/>
    </source>
</evidence>
<dbReference type="EMBL" id="HBFC01029014">
    <property type="protein sequence ID" value="CAD8716509.1"/>
    <property type="molecule type" value="Transcribed_RNA"/>
</dbReference>
<dbReference type="AlphaFoldDB" id="A0A7S0STR8"/>
<comment type="subcellular location">
    <subcellularLocation>
        <location evidence="1">Endosome</location>
    </subcellularLocation>
</comment>
<dbReference type="Pfam" id="PF03357">
    <property type="entry name" value="Snf7"/>
    <property type="match status" value="1"/>
</dbReference>
<evidence type="ECO:0000256" key="2">
    <source>
        <dbReference type="ARBA" id="ARBA00006190"/>
    </source>
</evidence>
<dbReference type="GO" id="GO:0032511">
    <property type="term" value="P:late endosome to vacuole transport via multivesicular body sorting pathway"/>
    <property type="evidence" value="ECO:0007669"/>
    <property type="project" value="TreeGrafter"/>
</dbReference>
<dbReference type="GO" id="GO:0006900">
    <property type="term" value="P:vesicle budding from membrane"/>
    <property type="evidence" value="ECO:0007669"/>
    <property type="project" value="TreeGrafter"/>
</dbReference>
<dbReference type="Gene3D" id="1.10.287.1060">
    <property type="entry name" value="ESAT-6-like"/>
    <property type="match status" value="1"/>
</dbReference>
<feature type="region of interest" description="Disordered" evidence="5">
    <location>
        <begin position="222"/>
        <end position="251"/>
    </location>
</feature>
<evidence type="ECO:0000256" key="5">
    <source>
        <dbReference type="SAM" id="MobiDB-lite"/>
    </source>
</evidence>
<dbReference type="Gene3D" id="6.10.250.1710">
    <property type="match status" value="1"/>
</dbReference>
<feature type="coiled-coil region" evidence="4">
    <location>
        <begin position="85"/>
        <end position="112"/>
    </location>
</feature>
<keyword evidence="4" id="KW-0175">Coiled coil</keyword>
<dbReference type="GO" id="GO:0009898">
    <property type="term" value="C:cytoplasmic side of plasma membrane"/>
    <property type="evidence" value="ECO:0007669"/>
    <property type="project" value="TreeGrafter"/>
</dbReference>